<gene>
    <name evidence="1" type="ORF">HPB47_028393</name>
</gene>
<organism evidence="1 2">
    <name type="scientific">Ixodes persulcatus</name>
    <name type="common">Taiga tick</name>
    <dbReference type="NCBI Taxonomy" id="34615"/>
    <lineage>
        <taxon>Eukaryota</taxon>
        <taxon>Metazoa</taxon>
        <taxon>Ecdysozoa</taxon>
        <taxon>Arthropoda</taxon>
        <taxon>Chelicerata</taxon>
        <taxon>Arachnida</taxon>
        <taxon>Acari</taxon>
        <taxon>Parasitiformes</taxon>
        <taxon>Ixodida</taxon>
        <taxon>Ixodoidea</taxon>
        <taxon>Ixodidae</taxon>
        <taxon>Ixodinae</taxon>
        <taxon>Ixodes</taxon>
    </lineage>
</organism>
<accession>A0AC60R2M1</accession>
<protein>
    <submittedName>
        <fullName evidence="1">Uncharacterized protein</fullName>
    </submittedName>
</protein>
<dbReference type="EMBL" id="JABSTQ010000997">
    <property type="protein sequence ID" value="KAG0445063.1"/>
    <property type="molecule type" value="Genomic_DNA"/>
</dbReference>
<feature type="non-terminal residue" evidence="1">
    <location>
        <position position="1"/>
    </location>
</feature>
<name>A0AC60R2M1_IXOPE</name>
<dbReference type="Proteomes" id="UP000805193">
    <property type="component" value="Unassembled WGS sequence"/>
</dbReference>
<evidence type="ECO:0000313" key="2">
    <source>
        <dbReference type="Proteomes" id="UP000805193"/>
    </source>
</evidence>
<comment type="caution">
    <text evidence="1">The sequence shown here is derived from an EMBL/GenBank/DDBJ whole genome shotgun (WGS) entry which is preliminary data.</text>
</comment>
<reference evidence="1 2" key="1">
    <citation type="journal article" date="2020" name="Cell">
        <title>Large-Scale Comparative Analyses of Tick Genomes Elucidate Their Genetic Diversity and Vector Capacities.</title>
        <authorList>
            <consortium name="Tick Genome and Microbiome Consortium (TIGMIC)"/>
            <person name="Jia N."/>
            <person name="Wang J."/>
            <person name="Shi W."/>
            <person name="Du L."/>
            <person name="Sun Y."/>
            <person name="Zhan W."/>
            <person name="Jiang J.F."/>
            <person name="Wang Q."/>
            <person name="Zhang B."/>
            <person name="Ji P."/>
            <person name="Bell-Sakyi L."/>
            <person name="Cui X.M."/>
            <person name="Yuan T.T."/>
            <person name="Jiang B.G."/>
            <person name="Yang W.F."/>
            <person name="Lam T.T."/>
            <person name="Chang Q.C."/>
            <person name="Ding S.J."/>
            <person name="Wang X.J."/>
            <person name="Zhu J.G."/>
            <person name="Ruan X.D."/>
            <person name="Zhao L."/>
            <person name="Wei J.T."/>
            <person name="Ye R.Z."/>
            <person name="Que T.C."/>
            <person name="Du C.H."/>
            <person name="Zhou Y.H."/>
            <person name="Cheng J.X."/>
            <person name="Dai P.F."/>
            <person name="Guo W.B."/>
            <person name="Han X.H."/>
            <person name="Huang E.J."/>
            <person name="Li L.F."/>
            <person name="Wei W."/>
            <person name="Gao Y.C."/>
            <person name="Liu J.Z."/>
            <person name="Shao H.Z."/>
            <person name="Wang X."/>
            <person name="Wang C.C."/>
            <person name="Yang T.C."/>
            <person name="Huo Q.B."/>
            <person name="Li W."/>
            <person name="Chen H.Y."/>
            <person name="Chen S.E."/>
            <person name="Zhou L.G."/>
            <person name="Ni X.B."/>
            <person name="Tian J.H."/>
            <person name="Sheng Y."/>
            <person name="Liu T."/>
            <person name="Pan Y.S."/>
            <person name="Xia L.Y."/>
            <person name="Li J."/>
            <person name="Zhao F."/>
            <person name="Cao W.C."/>
        </authorList>
    </citation>
    <scope>NUCLEOTIDE SEQUENCE [LARGE SCALE GENOMIC DNA]</scope>
    <source>
        <strain evidence="1">Iper-2018</strain>
    </source>
</reference>
<keyword evidence="2" id="KW-1185">Reference proteome</keyword>
<evidence type="ECO:0000313" key="1">
    <source>
        <dbReference type="EMBL" id="KAG0445063.1"/>
    </source>
</evidence>
<proteinExistence type="predicted"/>
<sequence>VQICVFLADFAASSGSCPMLASIASSDCCEDDGAFRCPRFVLFAIDCGALFGKFTSQVEWSRLEETLGSNHHIVQTQVQHHKAPTRLWQANVMNWPAFRK</sequence>